<gene>
    <name evidence="3" type="ORF">FJZ47_13510</name>
</gene>
<comment type="caution">
    <text evidence="3">The sequence shown here is derived from an EMBL/GenBank/DDBJ whole genome shotgun (WGS) entry which is preliminary data.</text>
</comment>
<dbReference type="GO" id="GO:0003995">
    <property type="term" value="F:acyl-CoA dehydrogenase activity"/>
    <property type="evidence" value="ECO:0007669"/>
    <property type="project" value="InterPro"/>
</dbReference>
<name>A0A938B313_UNCTE</name>
<comment type="catalytic activity">
    <reaction evidence="2">
        <text>a long-chain fatty aldehyde + NADP(+) + CoA = a long-chain fatty acyl-CoA + NADPH + H(+)</text>
        <dbReference type="Rhea" id="RHEA:15437"/>
        <dbReference type="ChEBI" id="CHEBI:15378"/>
        <dbReference type="ChEBI" id="CHEBI:17176"/>
        <dbReference type="ChEBI" id="CHEBI:57287"/>
        <dbReference type="ChEBI" id="CHEBI:57783"/>
        <dbReference type="ChEBI" id="CHEBI:58349"/>
        <dbReference type="ChEBI" id="CHEBI:83139"/>
        <dbReference type="EC" id="1.2.1.50"/>
    </reaction>
</comment>
<dbReference type="InterPro" id="IPR016161">
    <property type="entry name" value="Ald_DH/histidinol_DH"/>
</dbReference>
<keyword evidence="1 2" id="KW-0521">NADP</keyword>
<proteinExistence type="inferred from homology"/>
<reference evidence="3" key="1">
    <citation type="submission" date="2019-03" db="EMBL/GenBank/DDBJ databases">
        <title>Lake Tanganyika Metagenome-Assembled Genomes (MAGs).</title>
        <authorList>
            <person name="Tran P."/>
        </authorList>
    </citation>
    <scope>NUCLEOTIDE SEQUENCE</scope>
    <source>
        <strain evidence="3">K_DeepCast_65m_m2_066</strain>
    </source>
</reference>
<keyword evidence="2" id="KW-0560">Oxidoreductase</keyword>
<comment type="similarity">
    <text evidence="2">Belongs to the LuxC family.</text>
</comment>
<dbReference type="PIRSF" id="PIRSF009414">
    <property type="entry name" value="LuxC"/>
    <property type="match status" value="1"/>
</dbReference>
<protein>
    <recommendedName>
        <fullName evidence="2">Acyl-CoA reductase</fullName>
        <ecNumber evidence="2">1.2.1.50</ecNumber>
    </recommendedName>
</protein>
<accession>A0A938B313</accession>
<evidence type="ECO:0000313" key="4">
    <source>
        <dbReference type="Proteomes" id="UP000712673"/>
    </source>
</evidence>
<dbReference type="GO" id="GO:0008218">
    <property type="term" value="P:bioluminescence"/>
    <property type="evidence" value="ECO:0007669"/>
    <property type="project" value="InterPro"/>
</dbReference>
<dbReference type="Proteomes" id="UP000712673">
    <property type="component" value="Unassembled WGS sequence"/>
</dbReference>
<evidence type="ECO:0000313" key="3">
    <source>
        <dbReference type="EMBL" id="MBM3224806.1"/>
    </source>
</evidence>
<evidence type="ECO:0000256" key="1">
    <source>
        <dbReference type="ARBA" id="ARBA00022857"/>
    </source>
</evidence>
<dbReference type="Pfam" id="PF05893">
    <property type="entry name" value="LuxC"/>
    <property type="match status" value="1"/>
</dbReference>
<dbReference type="InterPro" id="IPR008670">
    <property type="entry name" value="CoA_reduct_LuxC"/>
</dbReference>
<dbReference type="AlphaFoldDB" id="A0A938B313"/>
<evidence type="ECO:0000256" key="2">
    <source>
        <dbReference type="PIRNR" id="PIRNR009414"/>
    </source>
</evidence>
<dbReference type="EC" id="1.2.1.50" evidence="2"/>
<organism evidence="3 4">
    <name type="scientific">Tectimicrobiota bacterium</name>
    <dbReference type="NCBI Taxonomy" id="2528274"/>
    <lineage>
        <taxon>Bacteria</taxon>
        <taxon>Pseudomonadati</taxon>
        <taxon>Nitrospinota/Tectimicrobiota group</taxon>
        <taxon>Candidatus Tectimicrobiota</taxon>
    </lineage>
</organism>
<dbReference type="GO" id="GO:0050062">
    <property type="term" value="F:long-chain-fatty-acyl-CoA reductase activity"/>
    <property type="evidence" value="ECO:0007669"/>
    <property type="project" value="UniProtKB-EC"/>
</dbReference>
<dbReference type="SUPFAM" id="SSF53720">
    <property type="entry name" value="ALDH-like"/>
    <property type="match status" value="1"/>
</dbReference>
<sequence length="478" mass="52579">MTTMVAAPYFFPDWDTASTATTCLTFGTGSDTVCLELPVLTPALVQTISARLRTAQARYLAQRPVAEIVEVIDQVVQLWLDPAYPYRQYAETVLPTITHYAPAMIRHGLDTLLQAFRKDAMWRLLQAEFGDPQVLDTFRPRPHAGGWTRAYGPCVTTHVFSGNVPALPAWSLICTLLLKSASLGKSASEEPLFAALFARSLWEVCPEIGSCLAIGWWRGGDAQLEAAAFAAADAVIAYGSETATRDIQHRVPAATQFLAYSHKLSFGVIGREYLSSRDLAAQTARQAAYGVSVFDQQGCVSPHLLYVEQGGVVAPRDFAMLLAESMAAVHAELPRGTLPLEDSTAIRHLRGAYEFRQFDDAQVLLLCSEPGTAWTVIYEDVTAFTPSCLNRTVRVHPVDDIMQVAERLVPVQAYLQTAGVALAPARRLALAAILGRLGVTRISPLDRMPWPRMTWHHDGRCNLLDLVRWTDIEEPADD</sequence>
<dbReference type="EMBL" id="VGLS01000409">
    <property type="protein sequence ID" value="MBM3224806.1"/>
    <property type="molecule type" value="Genomic_DNA"/>
</dbReference>